<dbReference type="Proteomes" id="UP001198602">
    <property type="component" value="Unassembled WGS sequence"/>
</dbReference>
<gene>
    <name evidence="2" type="ORF">LE190_18510</name>
</gene>
<dbReference type="EMBL" id="JAHYBX010000009">
    <property type="protein sequence ID" value="MCA1857901.1"/>
    <property type="molecule type" value="Genomic_DNA"/>
</dbReference>
<keyword evidence="1" id="KW-0472">Membrane</keyword>
<keyword evidence="3" id="KW-1185">Reference proteome</keyword>
<evidence type="ECO:0000256" key="1">
    <source>
        <dbReference type="SAM" id="Phobius"/>
    </source>
</evidence>
<feature type="transmembrane region" description="Helical" evidence="1">
    <location>
        <begin position="455"/>
        <end position="472"/>
    </location>
</feature>
<keyword evidence="1" id="KW-0812">Transmembrane</keyword>
<evidence type="ECO:0000313" key="3">
    <source>
        <dbReference type="Proteomes" id="UP001198602"/>
    </source>
</evidence>
<organism evidence="2 3">
    <name type="scientific">Massilia hydrophila</name>
    <dbReference type="NCBI Taxonomy" id="3044279"/>
    <lineage>
        <taxon>Bacteria</taxon>
        <taxon>Pseudomonadati</taxon>
        <taxon>Pseudomonadota</taxon>
        <taxon>Betaproteobacteria</taxon>
        <taxon>Burkholderiales</taxon>
        <taxon>Oxalobacteraceae</taxon>
        <taxon>Telluria group</taxon>
        <taxon>Massilia</taxon>
    </lineage>
</organism>
<dbReference type="Pfam" id="PF13163">
    <property type="entry name" value="DUF3999"/>
    <property type="match status" value="1"/>
</dbReference>
<proteinExistence type="predicted"/>
<sequence>MHPMHPILERLSSFPRSVTLSLTIALNVVPVAQALAVPGDQRQDYAHAIPVSVSGKHAVVQLPVPRAVYLAARQPGLADLRLFDAAGRPMPFALIDQVQQAQEQRSSTPVAVFPVRGPAGSTRLPPGLEIRTGENGALISVTAPGNRGADDALASLVLDLQAGATASNPVAALALSLPPGQGSYSAQVALDISDDLQEWEELAVASLSWLVNRQGASVRKDRIAFPPRAFRFARIRWIDGTPVEFSAVAAERLATERVPERWESVVLQPGPATGTDLLYEAPIAVPVESIGLALQHQNVVMPVLVGHYQKQPDRRTGSTLQLPLRPVANATFYRLTQDGQPRVSGDIAVPLTHASQWVVRPQGSAPERPGLRLRWKPAVLVFVAGGAQPYTLAFGRDAVRSGAVPLSQVAPGFSMRELAVLEQAQAGTPVRLQAEADIARGAYEERQASRTRVTWLWALLLAGVAVLAGMVWKLSRQMKGASEGTPPA</sequence>
<reference evidence="2 3" key="1">
    <citation type="submission" date="2021-07" db="EMBL/GenBank/DDBJ databases">
        <title>Characterization of Violacein-producing bacteria and related species.</title>
        <authorList>
            <person name="Wilson H.S."/>
            <person name="De Leon M.E."/>
        </authorList>
    </citation>
    <scope>NUCLEOTIDE SEQUENCE [LARGE SCALE GENOMIC DNA]</scope>
    <source>
        <strain evidence="2 3">HSC-2F05</strain>
    </source>
</reference>
<accession>A0ABS7YG27</accession>
<evidence type="ECO:0000313" key="2">
    <source>
        <dbReference type="EMBL" id="MCA1857901.1"/>
    </source>
</evidence>
<comment type="caution">
    <text evidence="2">The sequence shown here is derived from an EMBL/GenBank/DDBJ whole genome shotgun (WGS) entry which is preliminary data.</text>
</comment>
<dbReference type="RefSeq" id="WP_225240086.1">
    <property type="nucleotide sequence ID" value="NZ_JAHYBX010000009.1"/>
</dbReference>
<protein>
    <submittedName>
        <fullName evidence="2">DUF3999 domain-containing protein</fullName>
    </submittedName>
</protein>
<name>A0ABS7YG27_9BURK</name>
<keyword evidence="1" id="KW-1133">Transmembrane helix</keyword>
<dbReference type="InterPro" id="IPR025060">
    <property type="entry name" value="DUF3999"/>
</dbReference>